<proteinExistence type="predicted"/>
<gene>
    <name evidence="2" type="ORF">LSALG_LOCUS37705</name>
</gene>
<evidence type="ECO:0000256" key="1">
    <source>
        <dbReference type="SAM" id="MobiDB-lite"/>
    </source>
</evidence>
<evidence type="ECO:0000313" key="3">
    <source>
        <dbReference type="Proteomes" id="UP001177003"/>
    </source>
</evidence>
<feature type="region of interest" description="Disordered" evidence="1">
    <location>
        <begin position="43"/>
        <end position="64"/>
    </location>
</feature>
<accession>A0AA35ZUF7</accession>
<dbReference type="AlphaFoldDB" id="A0AA35ZUF7"/>
<keyword evidence="3" id="KW-1185">Reference proteome</keyword>
<dbReference type="Proteomes" id="UP001177003">
    <property type="component" value="Chromosome 8"/>
</dbReference>
<dbReference type="EMBL" id="OX465084">
    <property type="protein sequence ID" value="CAI9298971.1"/>
    <property type="molecule type" value="Genomic_DNA"/>
</dbReference>
<name>A0AA35ZUF7_LACSI</name>
<feature type="region of interest" description="Disordered" evidence="1">
    <location>
        <begin position="94"/>
        <end position="117"/>
    </location>
</feature>
<organism evidence="2 3">
    <name type="scientific">Lactuca saligna</name>
    <name type="common">Willowleaf lettuce</name>
    <dbReference type="NCBI Taxonomy" id="75948"/>
    <lineage>
        <taxon>Eukaryota</taxon>
        <taxon>Viridiplantae</taxon>
        <taxon>Streptophyta</taxon>
        <taxon>Embryophyta</taxon>
        <taxon>Tracheophyta</taxon>
        <taxon>Spermatophyta</taxon>
        <taxon>Magnoliopsida</taxon>
        <taxon>eudicotyledons</taxon>
        <taxon>Gunneridae</taxon>
        <taxon>Pentapetalae</taxon>
        <taxon>asterids</taxon>
        <taxon>campanulids</taxon>
        <taxon>Asterales</taxon>
        <taxon>Asteraceae</taxon>
        <taxon>Cichorioideae</taxon>
        <taxon>Cichorieae</taxon>
        <taxon>Lactucinae</taxon>
        <taxon>Lactuca</taxon>
    </lineage>
</organism>
<sequence length="136" mass="15786">MNTKRGWTSLSVPHAFAHRTQIMEKKETKEHACEVMELDWKQKQGNPCTGTERIGNYPNKDYTDMRPTTSIRVCNWKRLPPGRHLVNNIAKNRASNERVTQKEIKPPKGDEQATKAGEWRKLKVIFRKTTIPETTN</sequence>
<evidence type="ECO:0000313" key="2">
    <source>
        <dbReference type="EMBL" id="CAI9298971.1"/>
    </source>
</evidence>
<protein>
    <submittedName>
        <fullName evidence="2">Uncharacterized protein</fullName>
    </submittedName>
</protein>
<reference evidence="2" key="1">
    <citation type="submission" date="2023-04" db="EMBL/GenBank/DDBJ databases">
        <authorList>
            <person name="Vijverberg K."/>
            <person name="Xiong W."/>
            <person name="Schranz E."/>
        </authorList>
    </citation>
    <scope>NUCLEOTIDE SEQUENCE</scope>
</reference>